<dbReference type="PROSITE" id="PS51034">
    <property type="entry name" value="ZP_2"/>
    <property type="match status" value="1"/>
</dbReference>
<dbReference type="PANTHER" id="PTHR23343:SF31">
    <property type="entry name" value="ZONA PELLUCIDA SPERM-BINDING PROTEIN 4"/>
    <property type="match status" value="1"/>
</dbReference>
<dbReference type="InterPro" id="IPR044913">
    <property type="entry name" value="P_trefoil_dom_sf"/>
</dbReference>
<feature type="transmembrane region" description="Helical" evidence="20">
    <location>
        <begin position="472"/>
        <end position="495"/>
    </location>
</feature>
<dbReference type="Gene3D" id="2.60.40.3210">
    <property type="entry name" value="Zona pellucida, ZP-N domain"/>
    <property type="match status" value="1"/>
</dbReference>
<feature type="disulfide bond" evidence="19">
    <location>
        <begin position="113"/>
        <end position="128"/>
    </location>
</feature>
<gene>
    <name evidence="23" type="ORF">Z043_124073</name>
</gene>
<comment type="subcellular location">
    <subcellularLocation>
        <location evidence="1">Cell membrane</location>
        <topology evidence="1">Single-pass type I membrane protein</topology>
    </subcellularLocation>
    <subcellularLocation>
        <location evidence="14">Zona pellucida</location>
    </subcellularLocation>
</comment>
<evidence type="ECO:0000256" key="8">
    <source>
        <dbReference type="ARBA" id="ARBA00022989"/>
    </source>
</evidence>
<evidence type="ECO:0000256" key="6">
    <source>
        <dbReference type="ARBA" id="ARBA00022685"/>
    </source>
</evidence>
<dbReference type="Pfam" id="PF00100">
    <property type="entry name" value="Zona_pellucida"/>
    <property type="match status" value="1"/>
</dbReference>
<evidence type="ECO:0000256" key="7">
    <source>
        <dbReference type="ARBA" id="ARBA00022692"/>
    </source>
</evidence>
<evidence type="ECO:0000256" key="20">
    <source>
        <dbReference type="SAM" id="Phobius"/>
    </source>
</evidence>
<sequence>MTAEIAKPVMMQSKGEGPRSIAYGTLAVVVSAVLGVFVSVLVVEPMLVFKGQRRGEEGVVGWSFIMAQWLWCEGTFLAVLVATVVAQKAMPPDPIINLMSTDTKCQMLEKVPCGFLGISPENCEAIGCCFDGQQCYYGNVVTVQCTRDGQFVVVVSKDSTVPQLDLTTISTLGGNEVPCSPVVSTGSFVIYNFPVTTCGTVATMAGDYLIYENKMTSSYEVGVGPLGSITRDSTFELLFQCKYLGSELVSLMADVYTVAPPPPVAAPGPLRVELRLANGQCNTKGCDEEVSAYSSYYEDSDYPVTKVLRQPVYVEVRILGRTDPNIVLLLENCWATSTPDPLGVPQWNLIVNGCPYQGDKYLTALVPVDGSSGLSFPTHYKRFIFKMFTFVDPASLHHLEQKVFIHCSTAVCHPSATDNCEQRCFRKRRDVGAVQKTSNQTRIIVSSYEVIMTAEIAKPVMMQSKGEGPRSIAYGTLAVVVSAVLGVFVSVLVVVRRLCRRRRERCDSS</sequence>
<dbReference type="SUPFAM" id="SSF57492">
    <property type="entry name" value="Trefoil"/>
    <property type="match status" value="1"/>
</dbReference>
<evidence type="ECO:0000259" key="21">
    <source>
        <dbReference type="PROSITE" id="PS51034"/>
    </source>
</evidence>
<dbReference type="InterPro" id="IPR055355">
    <property type="entry name" value="ZP-C"/>
</dbReference>
<keyword evidence="8 20" id="KW-1133">Transmembrane helix</keyword>
<accession>A0A0P7UCT5</accession>
<evidence type="ECO:0000256" key="11">
    <source>
        <dbReference type="ARBA" id="ARBA00023170"/>
    </source>
</evidence>
<dbReference type="SMART" id="SM00018">
    <property type="entry name" value="PD"/>
    <property type="match status" value="1"/>
</dbReference>
<evidence type="ECO:0000259" key="22">
    <source>
        <dbReference type="PROSITE" id="PS51448"/>
    </source>
</evidence>
<dbReference type="Gene3D" id="2.60.40.4100">
    <property type="entry name" value="Zona pellucida, ZP-C domain"/>
    <property type="match status" value="1"/>
</dbReference>
<dbReference type="GO" id="GO:0005886">
    <property type="term" value="C:plasma membrane"/>
    <property type="evidence" value="ECO:0007669"/>
    <property type="project" value="UniProtKB-SubCell"/>
</dbReference>
<evidence type="ECO:0000256" key="10">
    <source>
        <dbReference type="ARBA" id="ARBA00023157"/>
    </source>
</evidence>
<evidence type="ECO:0000256" key="16">
    <source>
        <dbReference type="ARBA" id="ARBA00040238"/>
    </source>
</evidence>
<evidence type="ECO:0000313" key="24">
    <source>
        <dbReference type="Proteomes" id="UP000034805"/>
    </source>
</evidence>
<dbReference type="PROSITE" id="PS00682">
    <property type="entry name" value="ZP_1"/>
    <property type="match status" value="1"/>
</dbReference>
<name>A0A0P7UCT5_SCLFO</name>
<evidence type="ECO:0000256" key="13">
    <source>
        <dbReference type="ARBA" id="ARBA00023279"/>
    </source>
</evidence>
<dbReference type="GO" id="GO:0007339">
    <property type="term" value="P:binding of sperm to zona pellucida"/>
    <property type="evidence" value="ECO:0007669"/>
    <property type="project" value="TreeGrafter"/>
</dbReference>
<feature type="domain" description="ZP" evidence="21">
    <location>
        <begin position="144"/>
        <end position="427"/>
    </location>
</feature>
<dbReference type="Gene3D" id="4.10.110.10">
    <property type="entry name" value="Spasmolytic Protein, domain 1"/>
    <property type="match status" value="1"/>
</dbReference>
<keyword evidence="3" id="KW-1003">Cell membrane</keyword>
<dbReference type="InterPro" id="IPR051148">
    <property type="entry name" value="Zona_Pellucida_Domain_gp"/>
</dbReference>
<comment type="function">
    <text evidence="15">Component of the zona pellucida, an extracellular matrix surrounding oocytes which mediates sperm binding, induction of the acrosome reaction and prevents post-fertilization polyspermy. The zona pellucida is composed of 3 to 4 glycoproteins, ZP1, ZP2, ZP3, and ZP4. ZP4 may act as a sperm receptor.</text>
</comment>
<dbReference type="InterPro" id="IPR000519">
    <property type="entry name" value="P_trefoil_dom"/>
</dbReference>
<keyword evidence="12" id="KW-0325">Glycoprotein</keyword>
<dbReference type="GO" id="GO:0032190">
    <property type="term" value="F:acrosin binding"/>
    <property type="evidence" value="ECO:0007669"/>
    <property type="project" value="TreeGrafter"/>
</dbReference>
<evidence type="ECO:0000256" key="5">
    <source>
        <dbReference type="ARBA" id="ARBA00022530"/>
    </source>
</evidence>
<dbReference type="InterPro" id="IPR017957">
    <property type="entry name" value="P_trefoil_CS"/>
</dbReference>
<evidence type="ECO:0000256" key="17">
    <source>
        <dbReference type="ARBA" id="ARBA00042273"/>
    </source>
</evidence>
<evidence type="ECO:0000256" key="18">
    <source>
        <dbReference type="ARBA" id="ARBA00042573"/>
    </source>
</evidence>
<evidence type="ECO:0000256" key="15">
    <source>
        <dbReference type="ARBA" id="ARBA00037545"/>
    </source>
</evidence>
<dbReference type="CDD" id="cd00111">
    <property type="entry name" value="Trefoil"/>
    <property type="match status" value="1"/>
</dbReference>
<feature type="transmembrane region" description="Helical" evidence="20">
    <location>
        <begin position="20"/>
        <end position="43"/>
    </location>
</feature>
<keyword evidence="7 20" id="KW-0812">Transmembrane</keyword>
<dbReference type="InterPro" id="IPR017977">
    <property type="entry name" value="ZP_dom_CS"/>
</dbReference>
<evidence type="ECO:0000313" key="23">
    <source>
        <dbReference type="EMBL" id="KPP58126.1"/>
    </source>
</evidence>
<evidence type="ECO:0000256" key="9">
    <source>
        <dbReference type="ARBA" id="ARBA00023136"/>
    </source>
</evidence>
<dbReference type="InterPro" id="IPR055356">
    <property type="entry name" value="ZP-N"/>
</dbReference>
<organism evidence="23 24">
    <name type="scientific">Scleropages formosus</name>
    <name type="common">Asian bonytongue</name>
    <name type="synonym">Osteoglossum formosum</name>
    <dbReference type="NCBI Taxonomy" id="113540"/>
    <lineage>
        <taxon>Eukaryota</taxon>
        <taxon>Metazoa</taxon>
        <taxon>Chordata</taxon>
        <taxon>Craniata</taxon>
        <taxon>Vertebrata</taxon>
        <taxon>Euteleostomi</taxon>
        <taxon>Actinopterygii</taxon>
        <taxon>Neopterygii</taxon>
        <taxon>Teleostei</taxon>
        <taxon>Osteoglossocephala</taxon>
        <taxon>Osteoglossomorpha</taxon>
        <taxon>Osteoglossiformes</taxon>
        <taxon>Osteoglossidae</taxon>
        <taxon>Scleropages</taxon>
    </lineage>
</organism>
<dbReference type="AlphaFoldDB" id="A0A0P7UCT5"/>
<keyword evidence="10 19" id="KW-1015">Disulfide bond</keyword>
<dbReference type="InterPro" id="IPR001507">
    <property type="entry name" value="ZP_dom"/>
</dbReference>
<feature type="domain" description="P-type" evidence="22">
    <location>
        <begin position="101"/>
        <end position="139"/>
    </location>
</feature>
<reference evidence="23 24" key="1">
    <citation type="submission" date="2015-08" db="EMBL/GenBank/DDBJ databases">
        <title>The genome of the Asian arowana (Scleropages formosus).</title>
        <authorList>
            <person name="Tan M.H."/>
            <person name="Gan H.M."/>
            <person name="Croft L.J."/>
            <person name="Austin C.M."/>
        </authorList>
    </citation>
    <scope>NUCLEOTIDE SEQUENCE [LARGE SCALE GENOMIC DNA]</scope>
    <source>
        <strain evidence="23">Aro1</strain>
    </source>
</reference>
<dbReference type="GO" id="GO:0035804">
    <property type="term" value="F:structural constituent of egg coat"/>
    <property type="evidence" value="ECO:0007669"/>
    <property type="project" value="TreeGrafter"/>
</dbReference>
<dbReference type="PANTHER" id="PTHR23343">
    <property type="entry name" value="ZONA PELLUCIDA SPERM-BINDING PROTEIN"/>
    <property type="match status" value="1"/>
</dbReference>
<evidence type="ECO:0000256" key="3">
    <source>
        <dbReference type="ARBA" id="ARBA00022475"/>
    </source>
</evidence>
<evidence type="ECO:0000256" key="4">
    <source>
        <dbReference type="ARBA" id="ARBA00022525"/>
    </source>
</evidence>
<evidence type="ECO:0000256" key="12">
    <source>
        <dbReference type="ARBA" id="ARBA00023180"/>
    </source>
</evidence>
<keyword evidence="5" id="KW-0272">Extracellular matrix</keyword>
<dbReference type="GO" id="GO:0060468">
    <property type="term" value="P:prevention of polyspermy"/>
    <property type="evidence" value="ECO:0007669"/>
    <property type="project" value="TreeGrafter"/>
</dbReference>
<dbReference type="SMART" id="SM00241">
    <property type="entry name" value="ZP"/>
    <property type="match status" value="1"/>
</dbReference>
<dbReference type="GO" id="GO:0035805">
    <property type="term" value="C:egg coat"/>
    <property type="evidence" value="ECO:0007669"/>
    <property type="project" value="UniProtKB-SubCell"/>
</dbReference>
<dbReference type="PROSITE" id="PS51448">
    <property type="entry name" value="P_TREFOIL_2"/>
    <property type="match status" value="1"/>
</dbReference>
<feature type="non-terminal residue" evidence="23">
    <location>
        <position position="509"/>
    </location>
</feature>
<keyword evidence="6" id="KW-0165">Cleavage on pair of basic residues</keyword>
<dbReference type="Pfam" id="PF00088">
    <property type="entry name" value="Trefoil"/>
    <property type="match status" value="1"/>
</dbReference>
<keyword evidence="9 20" id="KW-0472">Membrane</keyword>
<evidence type="ECO:0000256" key="14">
    <source>
        <dbReference type="ARBA" id="ARBA00024183"/>
    </source>
</evidence>
<comment type="similarity">
    <text evidence="2">Belongs to the ZP domain family. ZPB subfamily.</text>
</comment>
<comment type="caution">
    <text evidence="23">The sequence shown here is derived from an EMBL/GenBank/DDBJ whole genome shotgun (WGS) entry which is preliminary data.</text>
</comment>
<dbReference type="STRING" id="113540.ENSSFOP00015010328"/>
<dbReference type="EMBL" id="JARO02014611">
    <property type="protein sequence ID" value="KPP58126.1"/>
    <property type="molecule type" value="Genomic_DNA"/>
</dbReference>
<dbReference type="Proteomes" id="UP000034805">
    <property type="component" value="Unassembled WGS sequence"/>
</dbReference>
<dbReference type="PROSITE" id="PS00025">
    <property type="entry name" value="P_TREFOIL_1"/>
    <property type="match status" value="1"/>
</dbReference>
<keyword evidence="4" id="KW-0964">Secreted</keyword>
<evidence type="ECO:0000256" key="1">
    <source>
        <dbReference type="ARBA" id="ARBA00004251"/>
    </source>
</evidence>
<comment type="caution">
    <text evidence="19">Lacks conserved residue(s) required for the propagation of feature annotation.</text>
</comment>
<protein>
    <recommendedName>
        <fullName evidence="16">Zona pellucida sperm-binding protein 4</fullName>
    </recommendedName>
    <alternativeName>
        <fullName evidence="18">Zona pellucida glycoprotein 4</fullName>
    </alternativeName>
    <alternativeName>
        <fullName evidence="17">Zona pellucida protein B</fullName>
    </alternativeName>
</protein>
<keyword evidence="13" id="KW-0278">Fertilization</keyword>
<keyword evidence="11" id="KW-0675">Receptor</keyword>
<dbReference type="Pfam" id="PF23344">
    <property type="entry name" value="ZP-N"/>
    <property type="match status" value="1"/>
</dbReference>
<evidence type="ECO:0000256" key="19">
    <source>
        <dbReference type="PROSITE-ProRule" id="PRU00779"/>
    </source>
</evidence>
<proteinExistence type="inferred from homology"/>
<evidence type="ECO:0000256" key="2">
    <source>
        <dbReference type="ARBA" id="ARBA00010863"/>
    </source>
</evidence>
<dbReference type="InterPro" id="IPR042235">
    <property type="entry name" value="ZP-C_dom"/>
</dbReference>